<organism evidence="8">
    <name type="scientific">uncultured Aureispira sp</name>
    <dbReference type="NCBI Taxonomy" id="1331704"/>
    <lineage>
        <taxon>Bacteria</taxon>
        <taxon>Pseudomonadati</taxon>
        <taxon>Bacteroidota</taxon>
        <taxon>Saprospiria</taxon>
        <taxon>Saprospirales</taxon>
        <taxon>Saprospiraceae</taxon>
        <taxon>Aureispira</taxon>
        <taxon>environmental samples</taxon>
    </lineage>
</organism>
<dbReference type="GO" id="GO:0004163">
    <property type="term" value="F:diphosphomevalonate decarboxylase activity"/>
    <property type="evidence" value="ECO:0007669"/>
    <property type="project" value="UniProtKB-EC"/>
</dbReference>
<dbReference type="SUPFAM" id="SSF54211">
    <property type="entry name" value="Ribosomal protein S5 domain 2-like"/>
    <property type="match status" value="1"/>
</dbReference>
<dbReference type="EMBL" id="CACVAQ010000076">
    <property type="protein sequence ID" value="CAA6802418.1"/>
    <property type="molecule type" value="Genomic_DNA"/>
</dbReference>
<dbReference type="GO" id="GO:0008299">
    <property type="term" value="P:isoprenoid biosynthetic process"/>
    <property type="evidence" value="ECO:0007669"/>
    <property type="project" value="InterPro"/>
</dbReference>
<protein>
    <submittedName>
        <fullName evidence="8">Diphosphomevalonate decarboxylase (EC)</fullName>
        <ecNumber evidence="8">4.1.1.33</ecNumber>
    </submittedName>
</protein>
<dbReference type="PIRSF" id="PIRSF015950">
    <property type="entry name" value="Mev_P_decrbx"/>
    <property type="match status" value="1"/>
</dbReference>
<dbReference type="Gene3D" id="3.30.230.10">
    <property type="match status" value="1"/>
</dbReference>
<proteinExistence type="predicted"/>
<name>A0A6S6SHZ7_9BACT</name>
<evidence type="ECO:0000259" key="6">
    <source>
        <dbReference type="Pfam" id="PF18376"/>
    </source>
</evidence>
<dbReference type="EC" id="4.1.1.33" evidence="8"/>
<dbReference type="Pfam" id="PF22700">
    <property type="entry name" value="MVD-like_N"/>
    <property type="match status" value="1"/>
</dbReference>
<dbReference type="InterPro" id="IPR005935">
    <property type="entry name" value="Mev_decarb"/>
</dbReference>
<feature type="domain" description="Mvd1 C-terminal" evidence="6">
    <location>
        <begin position="194"/>
        <end position="319"/>
    </location>
</feature>
<dbReference type="InterPro" id="IPR020568">
    <property type="entry name" value="Ribosomal_Su5_D2-typ_SF"/>
</dbReference>
<dbReference type="Pfam" id="PF18376">
    <property type="entry name" value="MDD_C"/>
    <property type="match status" value="1"/>
</dbReference>
<sequence>MKITWRSPSNLALIKYWGKYGRQLPKNASISFTLQNAYSETSLSYEEKEDDGKIAVDFLFEGKENEAFKSKIVRFLDSITEYFPFLTAYKLNLESHNSFPHSAGIASSASSMSALALCLCSMERQVSITMPNEELFFRKASDIARLGSGSASRSVYASLALWGETPLAEGSSNEYAIPFGQQVHEVFHSFHDDILMVSKKEKSVSSTAGHALMDGNPFAEIRYQQAHQNLEKLLLALKEGDLETFGAITEQEALQLHALMMTSEPSYILMEGNSIELIKRVQAWRKATGNQLYFSLDAGPNLHLLYPDAIKEVVKEFIESDLLDCCEGRQYLQDQVGKGPIQS</sequence>
<evidence type="ECO:0000256" key="5">
    <source>
        <dbReference type="ARBA" id="ARBA00023239"/>
    </source>
</evidence>
<keyword evidence="4" id="KW-0443">Lipid metabolism</keyword>
<dbReference type="InterPro" id="IPR041431">
    <property type="entry name" value="Mvd1_C"/>
</dbReference>
<dbReference type="InterPro" id="IPR036554">
    <property type="entry name" value="GHMP_kinase_C_sf"/>
</dbReference>
<keyword evidence="2" id="KW-0547">Nucleotide-binding</keyword>
<dbReference type="Gene3D" id="3.30.70.890">
    <property type="entry name" value="GHMP kinase, C-terminal domain"/>
    <property type="match status" value="1"/>
</dbReference>
<evidence type="ECO:0000259" key="7">
    <source>
        <dbReference type="Pfam" id="PF22700"/>
    </source>
</evidence>
<evidence type="ECO:0000256" key="3">
    <source>
        <dbReference type="ARBA" id="ARBA00022840"/>
    </source>
</evidence>
<dbReference type="PANTHER" id="PTHR10977:SF3">
    <property type="entry name" value="DIPHOSPHOMEVALONATE DECARBOXYLASE"/>
    <property type="match status" value="1"/>
</dbReference>
<accession>A0A6S6SHZ7</accession>
<dbReference type="SUPFAM" id="SSF55060">
    <property type="entry name" value="GHMP Kinase, C-terminal domain"/>
    <property type="match status" value="1"/>
</dbReference>
<keyword evidence="3" id="KW-0067">ATP-binding</keyword>
<feature type="domain" description="Diphosphomevalonate decarboxylase-like N-terminal" evidence="7">
    <location>
        <begin position="8"/>
        <end position="164"/>
    </location>
</feature>
<evidence type="ECO:0000313" key="8">
    <source>
        <dbReference type="EMBL" id="CAA6802418.1"/>
    </source>
</evidence>
<reference evidence="8" key="1">
    <citation type="submission" date="2020-01" db="EMBL/GenBank/DDBJ databases">
        <authorList>
            <person name="Meier V. D."/>
            <person name="Meier V D."/>
        </authorList>
    </citation>
    <scope>NUCLEOTIDE SEQUENCE</scope>
    <source>
        <strain evidence="8">HLG_WM_MAG_10</strain>
    </source>
</reference>
<evidence type="ECO:0000256" key="2">
    <source>
        <dbReference type="ARBA" id="ARBA00022741"/>
    </source>
</evidence>
<dbReference type="AlphaFoldDB" id="A0A6S6SHZ7"/>
<evidence type="ECO:0000256" key="4">
    <source>
        <dbReference type="ARBA" id="ARBA00023098"/>
    </source>
</evidence>
<dbReference type="PANTHER" id="PTHR10977">
    <property type="entry name" value="DIPHOSPHOMEVALONATE DECARBOXYLASE"/>
    <property type="match status" value="1"/>
</dbReference>
<keyword evidence="1" id="KW-0444">Lipid biosynthesis</keyword>
<dbReference type="InterPro" id="IPR053859">
    <property type="entry name" value="MVD-like_N"/>
</dbReference>
<gene>
    <name evidence="8" type="ORF">HELGO_WM32080</name>
</gene>
<dbReference type="GO" id="GO:0005524">
    <property type="term" value="F:ATP binding"/>
    <property type="evidence" value="ECO:0007669"/>
    <property type="project" value="UniProtKB-KW"/>
</dbReference>
<evidence type="ECO:0000256" key="1">
    <source>
        <dbReference type="ARBA" id="ARBA00022516"/>
    </source>
</evidence>
<keyword evidence="5 8" id="KW-0456">Lyase</keyword>
<dbReference type="InterPro" id="IPR014721">
    <property type="entry name" value="Ribsml_uS5_D2-typ_fold_subgr"/>
</dbReference>